<protein>
    <submittedName>
        <fullName evidence="1">Signal peptidase II</fullName>
        <ecNumber evidence="1">3.4.23.36</ecNumber>
    </submittedName>
</protein>
<keyword evidence="2" id="KW-1185">Reference proteome</keyword>
<organism evidence="1 2">
    <name type="scientific">Aristaeella hokkaidonensis</name>
    <dbReference type="NCBI Taxonomy" id="3046382"/>
    <lineage>
        <taxon>Bacteria</taxon>
        <taxon>Bacillati</taxon>
        <taxon>Bacillota</taxon>
        <taxon>Clostridia</taxon>
        <taxon>Eubacteriales</taxon>
        <taxon>Aristaeellaceae</taxon>
        <taxon>Aristaeella</taxon>
    </lineage>
</organism>
<dbReference type="EC" id="3.4.23.36" evidence="1"/>
<accession>A0AC61N5Y0</accession>
<reference evidence="1" key="1">
    <citation type="submission" date="2021-01" db="EMBL/GenBank/DDBJ databases">
        <title>Complete genome sequence of Clostridiales bacterium R-7.</title>
        <authorList>
            <person name="Mahoney-Kurpe S.C."/>
            <person name="Palevich N."/>
            <person name="Koike S."/>
            <person name="Moon C.D."/>
            <person name="Attwood G.T."/>
        </authorList>
    </citation>
    <scope>NUCLEOTIDE SEQUENCE</scope>
    <source>
        <strain evidence="1">R-7</strain>
    </source>
</reference>
<evidence type="ECO:0000313" key="2">
    <source>
        <dbReference type="Proteomes" id="UP000682782"/>
    </source>
</evidence>
<gene>
    <name evidence="1" type="primary">lspA</name>
    <name evidence="1" type="ORF">JYE49_12920</name>
</gene>
<dbReference type="Proteomes" id="UP000682782">
    <property type="component" value="Chromosome"/>
</dbReference>
<dbReference type="EMBL" id="CP068393">
    <property type="protein sequence ID" value="QUC66739.1"/>
    <property type="molecule type" value="Genomic_DNA"/>
</dbReference>
<evidence type="ECO:0000313" key="1">
    <source>
        <dbReference type="EMBL" id="QUC66739.1"/>
    </source>
</evidence>
<name>A0AC61N5Y0_9FIRM</name>
<proteinExistence type="predicted"/>
<sequence>MTKKSLGFWLIAAVVLILDRITKELAPGLPADGFTLIPGVIGLRYAENTGIAFSLLSGLPRLTGVLGLAIVIGGFVWLRNKEFVALPLTGLALMAGGATGNMLDRLIRGFVPDMIETLFVNFPVFNVADSCLTVGCVLVMISLLCRPQDWAKL</sequence>
<keyword evidence="1" id="KW-0378">Hydrolase</keyword>